<evidence type="ECO:0000313" key="2">
    <source>
        <dbReference type="EMBL" id="KXZ53146.1"/>
    </source>
</evidence>
<evidence type="ECO:0000313" key="3">
    <source>
        <dbReference type="Proteomes" id="UP000075714"/>
    </source>
</evidence>
<sequence length="309" mass="31349">MAAGGSDWAQKAAVIQPLATASRLLSSGPRVGDLPRSRSVQQEQLAEGSDYESTAATGRPAAWPARSPDAPPDPATRTGGRETMPDERAAEEAARMTIRHGSGKSAEAIMAGPEAAEAHHSNTAVKFVYQQQPSPYSQDVGVGTTTAAAAEQVARQDAQVAGSGTKGAWGGPTDDVPELGGVQGVFGPKGEMGADHGLRTPRQARSRGAPAEAGGGSRSQAELSGRGGGGGAASDGDQGGGGHAGWQHNIVGNGIGESVKAGVGRLQEAYETMFGSHHATPVQADHSPDGDRDPQRHGKGGHRDGVNNP</sequence>
<reference evidence="3" key="1">
    <citation type="journal article" date="2016" name="Nat. Commun.">
        <title>The Gonium pectorale genome demonstrates co-option of cell cycle regulation during the evolution of multicellularity.</title>
        <authorList>
            <person name="Hanschen E.R."/>
            <person name="Marriage T.N."/>
            <person name="Ferris P.J."/>
            <person name="Hamaji T."/>
            <person name="Toyoda A."/>
            <person name="Fujiyama A."/>
            <person name="Neme R."/>
            <person name="Noguchi H."/>
            <person name="Minakuchi Y."/>
            <person name="Suzuki M."/>
            <person name="Kawai-Toyooka H."/>
            <person name="Smith D.R."/>
            <person name="Sparks H."/>
            <person name="Anderson J."/>
            <person name="Bakaric R."/>
            <person name="Luria V."/>
            <person name="Karger A."/>
            <person name="Kirschner M.W."/>
            <person name="Durand P.M."/>
            <person name="Michod R.E."/>
            <person name="Nozaki H."/>
            <person name="Olson B.J."/>
        </authorList>
    </citation>
    <scope>NUCLEOTIDE SEQUENCE [LARGE SCALE GENOMIC DNA]</scope>
    <source>
        <strain evidence="3">NIES-2863</strain>
    </source>
</reference>
<feature type="compositionally biased region" description="Low complexity" evidence="1">
    <location>
        <begin position="59"/>
        <end position="68"/>
    </location>
</feature>
<dbReference type="AlphaFoldDB" id="A0A150GTE7"/>
<keyword evidence="3" id="KW-1185">Reference proteome</keyword>
<accession>A0A150GTE7</accession>
<gene>
    <name evidence="2" type="ORF">GPECTOR_7g1038</name>
</gene>
<dbReference type="EMBL" id="LSYV01000008">
    <property type="protein sequence ID" value="KXZ53146.1"/>
    <property type="molecule type" value="Genomic_DNA"/>
</dbReference>
<feature type="compositionally biased region" description="Basic and acidic residues" evidence="1">
    <location>
        <begin position="286"/>
        <end position="309"/>
    </location>
</feature>
<feature type="region of interest" description="Disordered" evidence="1">
    <location>
        <begin position="153"/>
        <end position="251"/>
    </location>
</feature>
<name>A0A150GTE7_GONPE</name>
<dbReference type="Proteomes" id="UP000075714">
    <property type="component" value="Unassembled WGS sequence"/>
</dbReference>
<comment type="caution">
    <text evidence="2">The sequence shown here is derived from an EMBL/GenBank/DDBJ whole genome shotgun (WGS) entry which is preliminary data.</text>
</comment>
<dbReference type="OrthoDB" id="542816at2759"/>
<feature type="region of interest" description="Disordered" evidence="1">
    <location>
        <begin position="25"/>
        <end position="119"/>
    </location>
</feature>
<feature type="compositionally biased region" description="Gly residues" evidence="1">
    <location>
        <begin position="225"/>
        <end position="244"/>
    </location>
</feature>
<proteinExistence type="predicted"/>
<evidence type="ECO:0000256" key="1">
    <source>
        <dbReference type="SAM" id="MobiDB-lite"/>
    </source>
</evidence>
<organism evidence="2 3">
    <name type="scientific">Gonium pectorale</name>
    <name type="common">Green alga</name>
    <dbReference type="NCBI Taxonomy" id="33097"/>
    <lineage>
        <taxon>Eukaryota</taxon>
        <taxon>Viridiplantae</taxon>
        <taxon>Chlorophyta</taxon>
        <taxon>core chlorophytes</taxon>
        <taxon>Chlorophyceae</taxon>
        <taxon>CS clade</taxon>
        <taxon>Chlamydomonadales</taxon>
        <taxon>Volvocaceae</taxon>
        <taxon>Gonium</taxon>
    </lineage>
</organism>
<protein>
    <submittedName>
        <fullName evidence="2">Uncharacterized protein</fullName>
    </submittedName>
</protein>
<feature type="region of interest" description="Disordered" evidence="1">
    <location>
        <begin position="272"/>
        <end position="309"/>
    </location>
</feature>
<feature type="compositionally biased region" description="Basic and acidic residues" evidence="1">
    <location>
        <begin position="79"/>
        <end position="94"/>
    </location>
</feature>